<protein>
    <recommendedName>
        <fullName evidence="3">Protein FAM204A</fullName>
    </recommendedName>
</protein>
<accession>V9KWP9</accession>
<proteinExistence type="evidence at transcript level"/>
<dbReference type="InterPro" id="IPR037690">
    <property type="entry name" value="FAM204A"/>
</dbReference>
<feature type="compositionally biased region" description="Basic and acidic residues" evidence="1">
    <location>
        <begin position="1"/>
        <end position="10"/>
    </location>
</feature>
<name>V9KWP9_CALMI</name>
<dbReference type="PANTHER" id="PTHR14386">
    <property type="entry name" value="PROTEIN FAM204A"/>
    <property type="match status" value="1"/>
</dbReference>
<evidence type="ECO:0000256" key="1">
    <source>
        <dbReference type="SAM" id="MobiDB-lite"/>
    </source>
</evidence>
<dbReference type="EMBL" id="JW870520">
    <property type="protein sequence ID" value="AFP03038.1"/>
    <property type="molecule type" value="mRNA"/>
</dbReference>
<sequence>MADSTDEKQNCESPGPSSSGIGFDMGVREIKTAEESKDVTEACPAGVSMQLWKKFQELRERKNSITKTSFRKRVRGKRKAGDRDVATSAGESREDSSAKVQKSEPGKETDNKSKVTAQEAHWSDLKQYFGANDRFEPPACIRSPPKTILENRIDQAIESGDIDEAEQLSDTLAVRELGVKIAKAVDCRDFVKAKQEAETSQQARKKKQLAWGFEAKKRWEMKSNMGYM</sequence>
<reference evidence="2" key="1">
    <citation type="journal article" date="2014" name="Nature">
        <title>Elephant shark genome provides unique insights into gnathostome evolution.</title>
        <authorList>
            <consortium name="International Elephant Shark Genome Sequencing Consortium"/>
            <person name="Venkatesh B."/>
            <person name="Lee A.P."/>
            <person name="Ravi V."/>
            <person name="Maurya A.K."/>
            <person name="Lian M.M."/>
            <person name="Swann J.B."/>
            <person name="Ohta Y."/>
            <person name="Flajnik M.F."/>
            <person name="Sutoh Y."/>
            <person name="Kasahara M."/>
            <person name="Hoon S."/>
            <person name="Gangu V."/>
            <person name="Roy S.W."/>
            <person name="Irimia M."/>
            <person name="Korzh V."/>
            <person name="Kondrychyn I."/>
            <person name="Lim Z.W."/>
            <person name="Tay B.H."/>
            <person name="Tohari S."/>
            <person name="Kong K.W."/>
            <person name="Ho S."/>
            <person name="Lorente-Galdos B."/>
            <person name="Quilez J."/>
            <person name="Marques-Bonet T."/>
            <person name="Raney B.J."/>
            <person name="Ingham P.W."/>
            <person name="Tay A."/>
            <person name="Hillier L.W."/>
            <person name="Minx P."/>
            <person name="Boehm T."/>
            <person name="Wilson R.K."/>
            <person name="Brenner S."/>
            <person name="Warren W.C."/>
        </authorList>
    </citation>
    <scope>NUCLEOTIDE SEQUENCE</scope>
    <source>
        <tissue evidence="2">Intestine</tissue>
    </source>
</reference>
<feature type="region of interest" description="Disordered" evidence="1">
    <location>
        <begin position="1"/>
        <end position="43"/>
    </location>
</feature>
<organism evidence="2">
    <name type="scientific">Callorhinchus milii</name>
    <name type="common">Ghost shark</name>
    <dbReference type="NCBI Taxonomy" id="7868"/>
    <lineage>
        <taxon>Eukaryota</taxon>
        <taxon>Metazoa</taxon>
        <taxon>Chordata</taxon>
        <taxon>Craniata</taxon>
        <taxon>Vertebrata</taxon>
        <taxon>Chondrichthyes</taxon>
        <taxon>Holocephali</taxon>
        <taxon>Chimaeriformes</taxon>
        <taxon>Callorhinchidae</taxon>
        <taxon>Callorhinchus</taxon>
    </lineage>
</organism>
<feature type="region of interest" description="Disordered" evidence="1">
    <location>
        <begin position="63"/>
        <end position="117"/>
    </location>
</feature>
<feature type="compositionally biased region" description="Basic and acidic residues" evidence="1">
    <location>
        <begin position="79"/>
        <end position="113"/>
    </location>
</feature>
<feature type="compositionally biased region" description="Basic residues" evidence="1">
    <location>
        <begin position="69"/>
        <end position="78"/>
    </location>
</feature>
<evidence type="ECO:0008006" key="3">
    <source>
        <dbReference type="Google" id="ProtNLM"/>
    </source>
</evidence>
<feature type="compositionally biased region" description="Polar residues" evidence="1">
    <location>
        <begin position="11"/>
        <end position="20"/>
    </location>
</feature>
<evidence type="ECO:0000313" key="2">
    <source>
        <dbReference type="EMBL" id="AFP03038.1"/>
    </source>
</evidence>
<feature type="compositionally biased region" description="Basic and acidic residues" evidence="1">
    <location>
        <begin position="26"/>
        <end position="40"/>
    </location>
</feature>
<dbReference type="PANTHER" id="PTHR14386:SF2">
    <property type="entry name" value="PROTEIN FAM204A"/>
    <property type="match status" value="1"/>
</dbReference>
<dbReference type="AlphaFoldDB" id="V9KWP9"/>